<dbReference type="PANTHER" id="PTHR13275:SF4">
    <property type="entry name" value="VACUOLAR PROTEIN SORTING-ASSOCIATED PROTEIN 72 HOMOLOG"/>
    <property type="match status" value="1"/>
</dbReference>
<evidence type="ECO:0000313" key="4">
    <source>
        <dbReference type="EMBL" id="EOA83428.1"/>
    </source>
</evidence>
<dbReference type="InterPro" id="IPR046757">
    <property type="entry name" value="YL1_N"/>
</dbReference>
<dbReference type="EMBL" id="KB908833">
    <property type="protein sequence ID" value="EOA83428.1"/>
    <property type="molecule type" value="Genomic_DNA"/>
</dbReference>
<dbReference type="eggNOG" id="ENOG502S4HA">
    <property type="taxonomic scope" value="Eukaryota"/>
</dbReference>
<sequence>ETDDDAPAELMVTSRARRPNAGNRMSTLLAQSVEDEAWGDAWDEAPDEEEFHGDQPDDDDDYNLDSSSSEDEDQAADDDDDAGERELRRAERHDRSKKRKAATNPFAARAVAAARKKVKLHVPRTHSPTHAPPRPKKKSERASWLPTDEDGPVRMSNRKQTIANKDATMAKLKEKDRRRDDTLAMMKAAEARKLKSKEQPLTQAERLAEAARNERINKKTLHRWEEAEEARAAERQAKIDALKNRQIDGPFYRYYSGPGIWVDDKLKYTGKDAPTPEQLEEKLNRDAVDADAPTAQPESEAEHANSAPPPESHVDDSQPAPAPPPMRASHTPPIPTTLQPQSDSAHMPWTAAASQGGDVFMGSHGMAMPSSVMFAPPSQDSFLFGIDQYAQEQRSQSVSGDLPPNPFTQASPFQQQYATSPSTFSQTAHPLLNGPSMPPSSDNPAIGPEAMLAQLQKPAEPPAPPRRKIIRRALRNLLILSNFPHLEVPVPTSSRARTSASLLKEKDRSALVQLYTALFNWTPAEATSYIQQTLIAPPKPPRKNAAHKADAEVVLKPGQKLCPITNTIARYRDPETGIAYRDARAFGVLRGVVGGGFIWSGNLGCYVGGRAKPLETMGGKGFL</sequence>
<dbReference type="Proteomes" id="UP000016935">
    <property type="component" value="Unassembled WGS sequence"/>
</dbReference>
<feature type="region of interest" description="Disordered" evidence="2">
    <location>
        <begin position="1"/>
        <end position="181"/>
    </location>
</feature>
<protein>
    <recommendedName>
        <fullName evidence="3">Vps72/YL1 C-terminal domain-containing protein</fullName>
    </recommendedName>
</protein>
<dbReference type="STRING" id="671987.R0JQH7"/>
<reference evidence="4 5" key="1">
    <citation type="journal article" date="2012" name="PLoS Pathog.">
        <title>Diverse lifestyles and strategies of plant pathogenesis encoded in the genomes of eighteen Dothideomycetes fungi.</title>
        <authorList>
            <person name="Ohm R.A."/>
            <person name="Feau N."/>
            <person name="Henrissat B."/>
            <person name="Schoch C.L."/>
            <person name="Horwitz B.A."/>
            <person name="Barry K.W."/>
            <person name="Condon B.J."/>
            <person name="Copeland A.C."/>
            <person name="Dhillon B."/>
            <person name="Glaser F."/>
            <person name="Hesse C.N."/>
            <person name="Kosti I."/>
            <person name="LaButti K."/>
            <person name="Lindquist E.A."/>
            <person name="Lucas S."/>
            <person name="Salamov A.A."/>
            <person name="Bradshaw R.E."/>
            <person name="Ciuffetti L."/>
            <person name="Hamelin R.C."/>
            <person name="Kema G.H.J."/>
            <person name="Lawrence C."/>
            <person name="Scott J.A."/>
            <person name="Spatafora J.W."/>
            <person name="Turgeon B.G."/>
            <person name="de Wit P.J.G.M."/>
            <person name="Zhong S."/>
            <person name="Goodwin S.B."/>
            <person name="Grigoriev I.V."/>
        </authorList>
    </citation>
    <scope>NUCLEOTIDE SEQUENCE [LARGE SCALE GENOMIC DNA]</scope>
    <source>
        <strain evidence="5">28A</strain>
    </source>
</reference>
<feature type="compositionally biased region" description="Basic and acidic residues" evidence="2">
    <location>
        <begin position="279"/>
        <end position="288"/>
    </location>
</feature>
<dbReference type="GeneID" id="19405392"/>
<dbReference type="GO" id="GO:0005634">
    <property type="term" value="C:nucleus"/>
    <property type="evidence" value="ECO:0007669"/>
    <property type="project" value="TreeGrafter"/>
</dbReference>
<dbReference type="Pfam" id="PF05764">
    <property type="entry name" value="YL1"/>
    <property type="match status" value="1"/>
</dbReference>
<dbReference type="InterPro" id="IPR013272">
    <property type="entry name" value="Vps72/YL1_C"/>
</dbReference>
<dbReference type="Pfam" id="PF08265">
    <property type="entry name" value="YL1_C"/>
    <property type="match status" value="1"/>
</dbReference>
<feature type="non-terminal residue" evidence="4">
    <location>
        <position position="1"/>
    </location>
</feature>
<dbReference type="RefSeq" id="XP_008028891.1">
    <property type="nucleotide sequence ID" value="XM_008030700.1"/>
</dbReference>
<evidence type="ECO:0000256" key="1">
    <source>
        <dbReference type="ARBA" id="ARBA00006832"/>
    </source>
</evidence>
<comment type="similarity">
    <text evidence="1">Belongs to the VPS72/YL1 family.</text>
</comment>
<feature type="region of interest" description="Disordered" evidence="2">
    <location>
        <begin position="265"/>
        <end position="348"/>
    </location>
</feature>
<dbReference type="OrthoDB" id="3942062at2759"/>
<feature type="compositionally biased region" description="Basic and acidic residues" evidence="2">
    <location>
        <begin position="84"/>
        <end position="94"/>
    </location>
</feature>
<keyword evidence="5" id="KW-1185">Reference proteome</keyword>
<evidence type="ECO:0000259" key="3">
    <source>
        <dbReference type="SMART" id="SM00993"/>
    </source>
</evidence>
<name>R0JQH7_EXST2</name>
<evidence type="ECO:0000256" key="2">
    <source>
        <dbReference type="SAM" id="MobiDB-lite"/>
    </source>
</evidence>
<gene>
    <name evidence="4" type="ORF">SETTUDRAFT_74921</name>
</gene>
<organism evidence="4 5">
    <name type="scientific">Exserohilum turcicum (strain 28A)</name>
    <name type="common">Northern leaf blight fungus</name>
    <name type="synonym">Setosphaeria turcica</name>
    <dbReference type="NCBI Taxonomy" id="671987"/>
    <lineage>
        <taxon>Eukaryota</taxon>
        <taxon>Fungi</taxon>
        <taxon>Dikarya</taxon>
        <taxon>Ascomycota</taxon>
        <taxon>Pezizomycotina</taxon>
        <taxon>Dothideomycetes</taxon>
        <taxon>Pleosporomycetidae</taxon>
        <taxon>Pleosporales</taxon>
        <taxon>Pleosporineae</taxon>
        <taxon>Pleosporaceae</taxon>
        <taxon>Exserohilum</taxon>
    </lineage>
</organism>
<evidence type="ECO:0000313" key="5">
    <source>
        <dbReference type="Proteomes" id="UP000016935"/>
    </source>
</evidence>
<dbReference type="SMART" id="SM00993">
    <property type="entry name" value="YL1_C"/>
    <property type="match status" value="1"/>
</dbReference>
<reference evidence="4 5" key="2">
    <citation type="journal article" date="2013" name="PLoS Genet.">
        <title>Comparative genome structure, secondary metabolite, and effector coding capacity across Cochliobolus pathogens.</title>
        <authorList>
            <person name="Condon B.J."/>
            <person name="Leng Y."/>
            <person name="Wu D."/>
            <person name="Bushley K.E."/>
            <person name="Ohm R.A."/>
            <person name="Otillar R."/>
            <person name="Martin J."/>
            <person name="Schackwitz W."/>
            <person name="Grimwood J."/>
            <person name="MohdZainudin N."/>
            <person name="Xue C."/>
            <person name="Wang R."/>
            <person name="Manning V.A."/>
            <person name="Dhillon B."/>
            <person name="Tu Z.J."/>
            <person name="Steffenson B.J."/>
            <person name="Salamov A."/>
            <person name="Sun H."/>
            <person name="Lowry S."/>
            <person name="LaButti K."/>
            <person name="Han J."/>
            <person name="Copeland A."/>
            <person name="Lindquist E."/>
            <person name="Barry K."/>
            <person name="Schmutz J."/>
            <person name="Baker S.E."/>
            <person name="Ciuffetti L.M."/>
            <person name="Grigoriev I.V."/>
            <person name="Zhong S."/>
            <person name="Turgeon B.G."/>
        </authorList>
    </citation>
    <scope>NUCLEOTIDE SEQUENCE [LARGE SCALE GENOMIC DNA]</scope>
    <source>
        <strain evidence="5">28A</strain>
    </source>
</reference>
<feature type="domain" description="Vps72/YL1 C-terminal" evidence="3">
    <location>
        <begin position="560"/>
        <end position="589"/>
    </location>
</feature>
<dbReference type="HOGENOM" id="CLU_008699_2_0_1"/>
<feature type="region of interest" description="Disordered" evidence="2">
    <location>
        <begin position="394"/>
        <end position="447"/>
    </location>
</feature>
<dbReference type="PANTHER" id="PTHR13275">
    <property type="entry name" value="YL-1 PROTEIN TRANSCRIPTION FACTOR-LIKE 1"/>
    <property type="match status" value="1"/>
</dbReference>
<feature type="non-terminal residue" evidence="4">
    <location>
        <position position="623"/>
    </location>
</feature>
<feature type="compositionally biased region" description="Basic and acidic residues" evidence="2">
    <location>
        <begin position="171"/>
        <end position="181"/>
    </location>
</feature>
<proteinExistence type="inferred from homology"/>
<feature type="compositionally biased region" description="Basic residues" evidence="2">
    <location>
        <begin position="114"/>
        <end position="124"/>
    </location>
</feature>
<feature type="compositionally biased region" description="Polar residues" evidence="2">
    <location>
        <begin position="407"/>
        <end position="428"/>
    </location>
</feature>
<dbReference type="AlphaFoldDB" id="R0JQH7"/>
<accession>R0JQH7</accession>
<feature type="compositionally biased region" description="Acidic residues" evidence="2">
    <location>
        <begin position="33"/>
        <end position="83"/>
    </location>
</feature>